<dbReference type="EMBL" id="LJDB01000024">
    <property type="protein sequence ID" value="ONI41957.1"/>
    <property type="molecule type" value="Genomic_DNA"/>
</dbReference>
<protein>
    <submittedName>
        <fullName evidence="1">Uncharacterized protein</fullName>
    </submittedName>
</protein>
<accession>A0ACC8XF30</accession>
<gene>
    <name evidence="1" type="ORF">AN396_02610</name>
</gene>
<name>A0ACC8XF30_9FIRM</name>
<evidence type="ECO:0000313" key="2">
    <source>
        <dbReference type="Proteomes" id="UP000188605"/>
    </source>
</evidence>
<proteinExistence type="predicted"/>
<reference evidence="1" key="1">
    <citation type="submission" date="2016-08" db="EMBL/GenBank/DDBJ databases">
        <authorList>
            <person name="Ngugi D.K."/>
            <person name="Miyake S."/>
            <person name="Stingl U."/>
        </authorList>
    </citation>
    <scope>NUCLEOTIDE SEQUENCE</scope>
    <source>
        <strain evidence="1">SCG-B11WGA-EpuloA1</strain>
    </source>
</reference>
<evidence type="ECO:0000313" key="1">
    <source>
        <dbReference type="EMBL" id="ONI41957.1"/>
    </source>
</evidence>
<dbReference type="Proteomes" id="UP000188605">
    <property type="component" value="Unassembled WGS sequence"/>
</dbReference>
<keyword evidence="2" id="KW-1185">Reference proteome</keyword>
<organism evidence="1 2">
    <name type="scientific">Candidatus Epulonipiscium fishelsonii</name>
    <dbReference type="NCBI Taxonomy" id="77094"/>
    <lineage>
        <taxon>Bacteria</taxon>
        <taxon>Bacillati</taxon>
        <taxon>Bacillota</taxon>
        <taxon>Clostridia</taxon>
        <taxon>Lachnospirales</taxon>
        <taxon>Lachnospiraceae</taxon>
        <taxon>Candidatus Epulonipiscium</taxon>
    </lineage>
</organism>
<sequence length="368" mass="42867">MLLYNDNQISKEIKQKFESYWKQDNTGAPLMHIVVDNNFNKPKKPLSAYFKNPEDMYTGAENIVKFYQEYQQTHTFKAEAFMDYKANLGPGSLALYIGCQPEFRWESLWYKEISEADWQNIIHQEFTLEAPWIKKHYELIKQIKTLTAGKFFIPIPDIIESVDAMSALRGAQNLCYDFIDYEEEMIDLINKIDKYYLQVYDHFYNLLAPETGGSGYAGFKVWGEGKVAKMQCDFCALMNPYQFKEFVIPSMKLECTHFDKPFYHLDGVDAIKHLPSLLEIANLKAIQWTNGAGKPDGLWDGWYEDIYDKVIDAGKSLYILVENNNPDYCIPGIKKLIDRYGTKALFIRFLDEMSEETANKIIREVGRM</sequence>
<comment type="caution">
    <text evidence="1">The sequence shown here is derived from an EMBL/GenBank/DDBJ whole genome shotgun (WGS) entry which is preliminary data.</text>
</comment>